<dbReference type="PANTHER" id="PTHR24403:SF67">
    <property type="entry name" value="FI01116P-RELATED"/>
    <property type="match status" value="1"/>
</dbReference>
<keyword evidence="2" id="KW-0677">Repeat</keyword>
<feature type="region of interest" description="Disordered" evidence="6">
    <location>
        <begin position="1200"/>
        <end position="1248"/>
    </location>
</feature>
<dbReference type="InterPro" id="IPR050688">
    <property type="entry name" value="Zinc_finger/UBP_domain"/>
</dbReference>
<comment type="caution">
    <text evidence="8">The sequence shown here is derived from an EMBL/GenBank/DDBJ whole genome shotgun (WGS) entry which is preliminary data.</text>
</comment>
<feature type="compositionally biased region" description="Basic and acidic residues" evidence="6">
    <location>
        <begin position="178"/>
        <end position="188"/>
    </location>
</feature>
<feature type="compositionally biased region" description="Low complexity" evidence="6">
    <location>
        <begin position="1219"/>
        <end position="1229"/>
    </location>
</feature>
<feature type="compositionally biased region" description="Basic and acidic residues" evidence="6">
    <location>
        <begin position="42"/>
        <end position="54"/>
    </location>
</feature>
<evidence type="ECO:0000256" key="1">
    <source>
        <dbReference type="ARBA" id="ARBA00022723"/>
    </source>
</evidence>
<protein>
    <submittedName>
        <fullName evidence="8">Transcriptional repressor CTCFL</fullName>
    </submittedName>
</protein>
<feature type="compositionally biased region" description="Polar residues" evidence="6">
    <location>
        <begin position="267"/>
        <end position="280"/>
    </location>
</feature>
<keyword evidence="4" id="KW-0862">Zinc</keyword>
<feature type="compositionally biased region" description="Basic and acidic residues" evidence="6">
    <location>
        <begin position="222"/>
        <end position="237"/>
    </location>
</feature>
<feature type="domain" description="C2H2-type" evidence="7">
    <location>
        <begin position="383"/>
        <end position="410"/>
    </location>
</feature>
<evidence type="ECO:0000256" key="2">
    <source>
        <dbReference type="ARBA" id="ARBA00022737"/>
    </source>
</evidence>
<reference evidence="8" key="1">
    <citation type="submission" date="2022-01" db="EMBL/GenBank/DDBJ databases">
        <title>Genome Sequence Resource for Two Populations of Ditylenchus destructor, the Migratory Endoparasitic Phytonematode.</title>
        <authorList>
            <person name="Zhang H."/>
            <person name="Lin R."/>
            <person name="Xie B."/>
        </authorList>
    </citation>
    <scope>NUCLEOTIDE SEQUENCE</scope>
    <source>
        <strain evidence="8">BazhouSP</strain>
    </source>
</reference>
<feature type="compositionally biased region" description="Polar residues" evidence="6">
    <location>
        <begin position="82"/>
        <end position="95"/>
    </location>
</feature>
<feature type="region of interest" description="Disordered" evidence="6">
    <location>
        <begin position="923"/>
        <end position="948"/>
    </location>
</feature>
<dbReference type="EMBL" id="JAKKPZ010000008">
    <property type="protein sequence ID" value="KAI1718101.1"/>
    <property type="molecule type" value="Genomic_DNA"/>
</dbReference>
<feature type="compositionally biased region" description="Basic and acidic residues" evidence="6">
    <location>
        <begin position="542"/>
        <end position="553"/>
    </location>
</feature>
<gene>
    <name evidence="8" type="ORF">DdX_06515</name>
</gene>
<proteinExistence type="predicted"/>
<keyword evidence="1" id="KW-0479">Metal-binding</keyword>
<dbReference type="PROSITE" id="PS50157">
    <property type="entry name" value="ZINC_FINGER_C2H2_2"/>
    <property type="match status" value="4"/>
</dbReference>
<feature type="domain" description="C2H2-type" evidence="7">
    <location>
        <begin position="899"/>
        <end position="926"/>
    </location>
</feature>
<evidence type="ECO:0000313" key="8">
    <source>
        <dbReference type="EMBL" id="KAI1718101.1"/>
    </source>
</evidence>
<feature type="compositionally biased region" description="Basic and acidic residues" evidence="6">
    <location>
        <begin position="281"/>
        <end position="292"/>
    </location>
</feature>
<dbReference type="GO" id="GO:0045944">
    <property type="term" value="P:positive regulation of transcription by RNA polymerase II"/>
    <property type="evidence" value="ECO:0007669"/>
    <property type="project" value="TreeGrafter"/>
</dbReference>
<evidence type="ECO:0000256" key="6">
    <source>
        <dbReference type="SAM" id="MobiDB-lite"/>
    </source>
</evidence>
<feature type="compositionally biased region" description="Polar residues" evidence="6">
    <location>
        <begin position="58"/>
        <end position="67"/>
    </location>
</feature>
<evidence type="ECO:0000256" key="5">
    <source>
        <dbReference type="PROSITE-ProRule" id="PRU00042"/>
    </source>
</evidence>
<dbReference type="InterPro" id="IPR036236">
    <property type="entry name" value="Znf_C2H2_sf"/>
</dbReference>
<dbReference type="PROSITE" id="PS00028">
    <property type="entry name" value="ZINC_FINGER_C2H2_1"/>
    <property type="match status" value="7"/>
</dbReference>
<keyword evidence="9" id="KW-1185">Reference proteome</keyword>
<dbReference type="SUPFAM" id="SSF57667">
    <property type="entry name" value="beta-beta-alpha zinc fingers"/>
    <property type="match status" value="3"/>
</dbReference>
<dbReference type="PANTHER" id="PTHR24403">
    <property type="entry name" value="ZINC FINGER PROTEIN"/>
    <property type="match status" value="1"/>
</dbReference>
<evidence type="ECO:0000256" key="4">
    <source>
        <dbReference type="ARBA" id="ARBA00022833"/>
    </source>
</evidence>
<evidence type="ECO:0000313" key="9">
    <source>
        <dbReference type="Proteomes" id="UP001201812"/>
    </source>
</evidence>
<feature type="domain" description="C2H2-type" evidence="7">
    <location>
        <begin position="985"/>
        <end position="1012"/>
    </location>
</feature>
<sequence length="1590" mass="179348">MPHDSNSEQPGEAEEEPSSLRRSKRKNKFHLDVAAMLTGNNPDRRLSPSPEPKRGRNSKANADSTFPTLKGVKGRRRLTASAPASSVDSESTLETQHPKPIVAISVETLKRSRSPRVFEPSLKPASKVEPPKSEAFTKLPAKDVTTEVEISLSTTSAKPASDQEKTNASRMPSPKAAENFERHKEQLARKIYGKDASSVLEALANEKEQKHTKGAAKASKSTSDEKKGDGKVLEVKENVSSALSSEPAPVPSDAFEEQASKMEKSTVKSVRTETSSSKVDTTSEKRRPKEPTPNDVNDSAQSVLGKRKRKVPLKHSEFSTIDKDSDAEEDQDEKLFKSAKIEYTNVDGSKSLNDFSCSKCPAQFESRVGLTNHMKLHGAQKQFPCEHCDFCCTNKKTMRQHRRIHGFHKRQSKLPIGTRITNKTMQLHKSPGIEMKHGETVASAMSPPPTLTSTAQQSIKSPSSMKGCFQAEMRPKMHAIDMALNLNLDEHGNPRPVTEATAEALRNHSGSSLLVTPLKPESNDMTAVSDLEESMPILIREEQIDDQKSDETQKGSIKSPANGTKNLQEREASPVNPRKSVKCPQCPFRTRSQARLQPHLIGHNRKSGFLCPLCNFKSESAGFLKRHSDLHGVKNYPWPPEYVGIPQEQLDNLLAKERDRILEQELSSCSASKTQSFAQISDQTITRRKSERKVKPRRLFSASSPLPLLDNKNDVKKAGLVPNACVIVCQTDLCQFQTYFKHQMVRHQLRKHKEIFMSKKLPADWPHTPVLCTMCGVRILGLGNLHLHKIVHHPAPKKSRKLIEEMLAEIQSSRNDVSPSPIEDSIIDDIEAIPGAKSEIKEEVADPENAVTNSEKKDDEKDGKNEDDRKFTCKYCPFTCNQVVRLNRHENKHLVKAEHQCPHCTFSCRSTDILAQHLRVHTPVKSGSTSHQSSPAPSSTNRDDSSAFNSARRSELLCCTECPYKSKHGCDMKAHIKMHQEKRTYACSHCTYSSMRYNALKTHELLHSGVQPQHILKSEEQREARSSTPKSATPVAKERSLKVIRCGTTYRILGKKLEKIGKQRETFYRCRYCMLELKLCSEFFAHARRHFLDTPAKNRCNVCGFKTDVESKMEEHVQLHNAVMNQGMMMGMEGNVDHLKNMPFRCTECPFHCDTYGKLWHHYQKHKKVSRFACTKCSFSAGSIQCLGEHMILHEAVQFSPTVKEEKDEENDEEERITSTEPSTSPEPTNETEEPISPPTSSSKEIKPLSLIRKSTTISGVNIEKATELAISIPPLYSEMFDKITWDTTKSEQDFTMDNNSSSFKTFGCKDCPFVCSDPIMDKLHSVMHIKARRPFQCNMCSFNCFAPESLHLHLGLHAPPLSPTSASHMRRRLANRRKALFQPTAEILPQNASNVLQCSQCNYRTVHQDRFFEHRMEHVQLLQQRLITTIKRSGNDELNKLKLKRIPKKADKMHSCSYCCFRCDTVVTYSRHMEFHGHQGTFKCSLCDYASDTHNITLFHEQNHHLDRSLTSTVNSNNMIKRAGFQKEGFTEAKQIPGELKCIRCNFICYELRELDSHFQNHPDATEKDKEISKMLKVGLVPRSAVGVV</sequence>
<feature type="region of interest" description="Disordered" evidence="6">
    <location>
        <begin position="542"/>
        <end position="584"/>
    </location>
</feature>
<dbReference type="InterPro" id="IPR013087">
    <property type="entry name" value="Znf_C2H2_type"/>
</dbReference>
<dbReference type="Proteomes" id="UP001201812">
    <property type="component" value="Unassembled WGS sequence"/>
</dbReference>
<keyword evidence="3 5" id="KW-0863">Zinc-finger</keyword>
<feature type="compositionally biased region" description="Low complexity" evidence="6">
    <location>
        <begin position="926"/>
        <end position="940"/>
    </location>
</feature>
<feature type="compositionally biased region" description="Polar residues" evidence="6">
    <location>
        <begin position="451"/>
        <end position="463"/>
    </location>
</feature>
<feature type="compositionally biased region" description="Polar residues" evidence="6">
    <location>
        <begin position="554"/>
        <end position="566"/>
    </location>
</feature>
<dbReference type="GO" id="GO:0008270">
    <property type="term" value="F:zinc ion binding"/>
    <property type="evidence" value="ECO:0007669"/>
    <property type="project" value="UniProtKB-KW"/>
</dbReference>
<name>A0AAD4R967_9BILA</name>
<accession>A0AAD4R967</accession>
<organism evidence="8 9">
    <name type="scientific">Ditylenchus destructor</name>
    <dbReference type="NCBI Taxonomy" id="166010"/>
    <lineage>
        <taxon>Eukaryota</taxon>
        <taxon>Metazoa</taxon>
        <taxon>Ecdysozoa</taxon>
        <taxon>Nematoda</taxon>
        <taxon>Chromadorea</taxon>
        <taxon>Rhabditida</taxon>
        <taxon>Tylenchina</taxon>
        <taxon>Tylenchomorpha</taxon>
        <taxon>Sphaerularioidea</taxon>
        <taxon>Anguinidae</taxon>
        <taxon>Anguininae</taxon>
        <taxon>Ditylenchus</taxon>
    </lineage>
</organism>
<dbReference type="Gene3D" id="3.30.160.60">
    <property type="entry name" value="Classic Zinc Finger"/>
    <property type="match status" value="5"/>
</dbReference>
<feature type="domain" description="C2H2-type" evidence="7">
    <location>
        <begin position="355"/>
        <end position="382"/>
    </location>
</feature>
<feature type="region of interest" description="Disordered" evidence="6">
    <location>
        <begin position="1"/>
        <end position="329"/>
    </location>
</feature>
<dbReference type="GO" id="GO:0005634">
    <property type="term" value="C:nucleus"/>
    <property type="evidence" value="ECO:0007669"/>
    <property type="project" value="TreeGrafter"/>
</dbReference>
<feature type="compositionally biased region" description="Basic and acidic residues" evidence="6">
    <location>
        <begin position="854"/>
        <end position="867"/>
    </location>
</feature>
<evidence type="ECO:0000259" key="7">
    <source>
        <dbReference type="PROSITE" id="PS50157"/>
    </source>
</evidence>
<feature type="region of interest" description="Disordered" evidence="6">
    <location>
        <begin position="442"/>
        <end position="463"/>
    </location>
</feature>
<evidence type="ECO:0000256" key="3">
    <source>
        <dbReference type="ARBA" id="ARBA00022771"/>
    </source>
</evidence>
<feature type="compositionally biased region" description="Basic and acidic residues" evidence="6">
    <location>
        <begin position="314"/>
        <end position="324"/>
    </location>
</feature>
<dbReference type="SMART" id="SM00355">
    <property type="entry name" value="ZnF_C2H2"/>
    <property type="match status" value="20"/>
</dbReference>
<feature type="region of interest" description="Disordered" evidence="6">
    <location>
        <begin position="838"/>
        <end position="867"/>
    </location>
</feature>